<reference evidence="2" key="1">
    <citation type="submission" date="2019-02" db="EMBL/GenBank/DDBJ databases">
        <authorList>
            <person name="Gruber-Vodicka R. H."/>
            <person name="Seah K. B. B."/>
        </authorList>
    </citation>
    <scope>NUCLEOTIDE SEQUENCE</scope>
    <source>
        <strain evidence="2">BECK_BZ125</strain>
    </source>
</reference>
<name>A0A450Y9W4_9GAMM</name>
<sequence length="232" mass="25030">MHRFGWDFSIARRGPVSRSTFSAFLAPGYPVRSFTRPGCGLSRLGMTGNRIRRVGARGVATRGTPSRVAGSPPRSRGPASISGSGGPLRCGRSGRRHRQSLWRPAWIFLADARLDEGVVRFFYDSAHGVLGYSPGKRRIVVEKPDGKTTPISSVIAIPNGRDEGACLAWLGSARPVFFHALVEAGFGLIRPCVFPYRGACNHSARSVCGSRQKRCRSRGSPAPSLSPLAKGR</sequence>
<organism evidence="2">
    <name type="scientific">Candidatus Kentrum sp. TC</name>
    <dbReference type="NCBI Taxonomy" id="2126339"/>
    <lineage>
        <taxon>Bacteria</taxon>
        <taxon>Pseudomonadati</taxon>
        <taxon>Pseudomonadota</taxon>
        <taxon>Gammaproteobacteria</taxon>
        <taxon>Candidatus Kentrum</taxon>
    </lineage>
</organism>
<dbReference type="AlphaFoldDB" id="A0A450Y9W4"/>
<evidence type="ECO:0000313" key="2">
    <source>
        <dbReference type="EMBL" id="VFK38328.1"/>
    </source>
</evidence>
<proteinExistence type="predicted"/>
<dbReference type="EMBL" id="CAADFT010000002">
    <property type="protein sequence ID" value="VFK38328.1"/>
    <property type="molecule type" value="Genomic_DNA"/>
</dbReference>
<gene>
    <name evidence="2" type="ORF">BECKTC1821E_GA0114239_100243</name>
</gene>
<accession>A0A450Y9W4</accession>
<evidence type="ECO:0000256" key="1">
    <source>
        <dbReference type="SAM" id="MobiDB-lite"/>
    </source>
</evidence>
<protein>
    <submittedName>
        <fullName evidence="2">Uncharacterized protein</fullName>
    </submittedName>
</protein>
<feature type="region of interest" description="Disordered" evidence="1">
    <location>
        <begin position="55"/>
        <end position="95"/>
    </location>
</feature>